<evidence type="ECO:0000313" key="2">
    <source>
        <dbReference type="EMBL" id="KAK9417852.1"/>
    </source>
</evidence>
<dbReference type="EMBL" id="JARVKF010000396">
    <property type="protein sequence ID" value="KAK9417852.1"/>
    <property type="molecule type" value="Genomic_DNA"/>
</dbReference>
<keyword evidence="3" id="KW-1185">Reference proteome</keyword>
<dbReference type="Proteomes" id="UP001408356">
    <property type="component" value="Unassembled WGS sequence"/>
</dbReference>
<organism evidence="2 3">
    <name type="scientific">Seiridium unicorne</name>
    <dbReference type="NCBI Taxonomy" id="138068"/>
    <lineage>
        <taxon>Eukaryota</taxon>
        <taxon>Fungi</taxon>
        <taxon>Dikarya</taxon>
        <taxon>Ascomycota</taxon>
        <taxon>Pezizomycotina</taxon>
        <taxon>Sordariomycetes</taxon>
        <taxon>Xylariomycetidae</taxon>
        <taxon>Amphisphaeriales</taxon>
        <taxon>Sporocadaceae</taxon>
        <taxon>Seiridium</taxon>
    </lineage>
</organism>
<evidence type="ECO:0000256" key="1">
    <source>
        <dbReference type="SAM" id="SignalP"/>
    </source>
</evidence>
<accession>A0ABR2UTK0</accession>
<name>A0ABR2UTK0_9PEZI</name>
<proteinExistence type="predicted"/>
<sequence>MKPAHFSSILAALGTALAAAGSHPRAEAPEGLRKLPSAQGVVVNGEEAEASSQLKPIPGSAVEVASLEPLLPLSTSAVANTGLAIASTTATSASLAGAAGITSVAATALAITSLASPGTSTAARGFFTITSAANGAAAAASVSGLLDRTNTSTAITGLSSPVASSVQGFQTIVAASSASTSVLEPASISLAVSTSSALQALATSLSVSNATAALTPLGGSEAVTATATAVGVAGSGGALAPLPGSAFTTASIKPLSGAESVPSNGVELLVGTGSITTTSANAAAVTESSGTETGSITSLKPLGGSETATSLQALSSLTGVTEATATFATAGQTGRNATAGVSSATNGLNSATSSSVVAPNVAASMALPWTIIGGLAGLITSLML</sequence>
<reference evidence="2 3" key="1">
    <citation type="journal article" date="2024" name="J. Plant Pathol.">
        <title>Sequence and assembly of the genome of Seiridium unicorne, isolate CBS 538.82, causal agent of cypress canker disease.</title>
        <authorList>
            <person name="Scali E."/>
            <person name="Rocca G.D."/>
            <person name="Danti R."/>
            <person name="Garbelotto M."/>
            <person name="Barberini S."/>
            <person name="Baroncelli R."/>
            <person name="Emiliani G."/>
        </authorList>
    </citation>
    <scope>NUCLEOTIDE SEQUENCE [LARGE SCALE GENOMIC DNA]</scope>
    <source>
        <strain evidence="2 3">BM-138-508</strain>
    </source>
</reference>
<keyword evidence="1" id="KW-0732">Signal</keyword>
<feature type="chain" id="PRO_5047364421" evidence="1">
    <location>
        <begin position="21"/>
        <end position="384"/>
    </location>
</feature>
<feature type="signal peptide" evidence="1">
    <location>
        <begin position="1"/>
        <end position="20"/>
    </location>
</feature>
<gene>
    <name evidence="2" type="ORF">SUNI508_01609</name>
</gene>
<evidence type="ECO:0000313" key="3">
    <source>
        <dbReference type="Proteomes" id="UP001408356"/>
    </source>
</evidence>
<protein>
    <submittedName>
        <fullName evidence="2">Uncharacterized protein</fullName>
    </submittedName>
</protein>
<comment type="caution">
    <text evidence="2">The sequence shown here is derived from an EMBL/GenBank/DDBJ whole genome shotgun (WGS) entry which is preliminary data.</text>
</comment>